<evidence type="ECO:0000313" key="1">
    <source>
        <dbReference type="EMBL" id="HIU26972.1"/>
    </source>
</evidence>
<protein>
    <recommendedName>
        <fullName evidence="3">Integrase</fullName>
    </recommendedName>
</protein>
<comment type="caution">
    <text evidence="1">The sequence shown here is derived from an EMBL/GenBank/DDBJ whole genome shotgun (WGS) entry which is preliminary data.</text>
</comment>
<name>A0A9D1I2X2_9FIRM</name>
<dbReference type="AlphaFoldDB" id="A0A9D1I2X2"/>
<accession>A0A9D1I2X2</accession>
<reference evidence="1" key="1">
    <citation type="submission" date="2020-10" db="EMBL/GenBank/DDBJ databases">
        <authorList>
            <person name="Gilroy R."/>
        </authorList>
    </citation>
    <scope>NUCLEOTIDE SEQUENCE</scope>
    <source>
        <strain evidence="1">11300</strain>
    </source>
</reference>
<dbReference type="Proteomes" id="UP000824091">
    <property type="component" value="Unassembled WGS sequence"/>
</dbReference>
<organism evidence="1 2">
    <name type="scientific">Candidatus Fimisoma avicola</name>
    <dbReference type="NCBI Taxonomy" id="2840826"/>
    <lineage>
        <taxon>Bacteria</taxon>
        <taxon>Bacillati</taxon>
        <taxon>Bacillota</taxon>
        <taxon>Clostridia</taxon>
        <taxon>Eubacteriales</taxon>
        <taxon>Candidatus Fimisoma</taxon>
    </lineage>
</organism>
<reference evidence="1" key="2">
    <citation type="journal article" date="2021" name="PeerJ">
        <title>Extensive microbial diversity within the chicken gut microbiome revealed by metagenomics and culture.</title>
        <authorList>
            <person name="Gilroy R."/>
            <person name="Ravi A."/>
            <person name="Getino M."/>
            <person name="Pursley I."/>
            <person name="Horton D.L."/>
            <person name="Alikhan N.F."/>
            <person name="Baker D."/>
            <person name="Gharbi K."/>
            <person name="Hall N."/>
            <person name="Watson M."/>
            <person name="Adriaenssens E.M."/>
            <person name="Foster-Nyarko E."/>
            <person name="Jarju S."/>
            <person name="Secka A."/>
            <person name="Antonio M."/>
            <person name="Oren A."/>
            <person name="Chaudhuri R.R."/>
            <person name="La Ragione R."/>
            <person name="Hildebrand F."/>
            <person name="Pallen M.J."/>
        </authorList>
    </citation>
    <scope>NUCLEOTIDE SEQUENCE</scope>
    <source>
        <strain evidence="1">11300</strain>
    </source>
</reference>
<dbReference type="EMBL" id="DVMO01000019">
    <property type="protein sequence ID" value="HIU26972.1"/>
    <property type="molecule type" value="Genomic_DNA"/>
</dbReference>
<proteinExistence type="predicted"/>
<sequence length="83" mass="9424">MNKIKMNDLADTQVKEVFENFVIAAKAKGLSDVTIKKYHGHLTNIGKHLDIEQPLSCLSKMQLNEMVVSMRGSGLAQNDYYYF</sequence>
<evidence type="ECO:0000313" key="2">
    <source>
        <dbReference type="Proteomes" id="UP000824091"/>
    </source>
</evidence>
<gene>
    <name evidence="1" type="ORF">IAD16_01160</name>
</gene>
<evidence type="ECO:0008006" key="3">
    <source>
        <dbReference type="Google" id="ProtNLM"/>
    </source>
</evidence>